<feature type="region of interest" description="Disordered" evidence="6">
    <location>
        <begin position="761"/>
        <end position="785"/>
    </location>
</feature>
<keyword evidence="3" id="KW-0500">Molybdenum</keyword>
<feature type="compositionally biased region" description="Polar residues" evidence="6">
    <location>
        <begin position="644"/>
        <end position="654"/>
    </location>
</feature>
<dbReference type="InterPro" id="IPR006657">
    <property type="entry name" value="MoPterin_dinucl-bd_dom"/>
</dbReference>
<evidence type="ECO:0000256" key="4">
    <source>
        <dbReference type="ARBA" id="ARBA00022723"/>
    </source>
</evidence>
<dbReference type="GO" id="GO:0046872">
    <property type="term" value="F:metal ion binding"/>
    <property type="evidence" value="ECO:0007669"/>
    <property type="project" value="UniProtKB-KW"/>
</dbReference>
<evidence type="ECO:0000256" key="5">
    <source>
        <dbReference type="ARBA" id="ARBA00023002"/>
    </source>
</evidence>
<keyword evidence="4" id="KW-0479">Metal-binding</keyword>
<dbReference type="CDD" id="cd02769">
    <property type="entry name" value="MopB_DMSOR-BSOR-TMAOR"/>
    <property type="match status" value="1"/>
</dbReference>
<dbReference type="InterPro" id="IPR006656">
    <property type="entry name" value="Mopterin_OxRdtase"/>
</dbReference>
<sequence>MPGRGEEGEREFRPHSSHWGAFSAAVSADGVEIRDFGGDPAPSSILDNVRTAPHHPTRVAQPMVRKGWLEGGPGPSECRGREPFVALDWEEALDLLAGELRRVQTEHGAGAIYGGSYGWSSAGRFHHAQSQVHRFLNCAGGYTSSVNTYSAGASAVILPRVLVDGERMQRDWVTWPLIAARTKLIVAFGGIAAKNSQVGAGGASRHVVPEQMRRAAANGCSFVLVSPQRDDLLAELDASWLPIRPSTDVALMLALAYTLVEEDRVDRDFLERCTAGYDVFERYLLGREDGVPKSPAWAEPICELPAPKIAELARQMAAQRTLVSVSYSLQRSQYGEQPVWMGVVLAAMLGQIGLEGGGYAFALGATANAGRPPLAVSIPALPQGRNAISSFIPVARIADMLLQPGEPFDYDGRRLRYPDIRLVYWGGGNPFHHHQDLNRLRRAFSRPDTIVVHEPFWTATARHADIVLPTTLTLERDDIGGAPNDDRLIAMHRVLAPHGEARDDYEVFAELSGRLGFRAEFTEDRTTRQWLATLYEQLAAQLRALGLEAPDFEDFWEIGELELPLKSGSGNPLQEFRADPGRHPLQTPSGRIEVHSPTIAGFGYADCPGHPVWLEPEEWLGSSLSERFPLQLVANQPASRLHSQLDFGSTSQRSKVGGREPLRIHPDDAGARGIGEGDIVRVFNDRGACLAGARLAPGLRPGVVQLSTGAWFDPVDAESAMALCGHGNPNMVTRDAGTSSLAQGCIGQLSLVQVERFEGEPPPLRAHLPPALEIRPRDPVQQRLS</sequence>
<proteinExistence type="inferred from homology"/>
<dbReference type="Proteomes" id="UP000612893">
    <property type="component" value="Unassembled WGS sequence"/>
</dbReference>
<keyword evidence="11" id="KW-1185">Reference proteome</keyword>
<dbReference type="Gene3D" id="2.40.40.20">
    <property type="match status" value="1"/>
</dbReference>
<evidence type="ECO:0000259" key="7">
    <source>
        <dbReference type="Pfam" id="PF00384"/>
    </source>
</evidence>
<dbReference type="Pfam" id="PF00384">
    <property type="entry name" value="Molybdopterin"/>
    <property type="match status" value="1"/>
</dbReference>
<comment type="similarity">
    <text evidence="2">Belongs to the prokaryotic molybdopterin-containing oxidoreductase family.</text>
</comment>
<dbReference type="Gene3D" id="3.40.50.740">
    <property type="match status" value="1"/>
</dbReference>
<dbReference type="InterPro" id="IPR041954">
    <property type="entry name" value="CT_DMSOR/BSOR/TMAOR"/>
</dbReference>
<dbReference type="Gene3D" id="3.90.55.10">
    <property type="entry name" value="Dimethylsulfoxide Reductase, domain 3"/>
    <property type="match status" value="1"/>
</dbReference>
<evidence type="ECO:0000256" key="1">
    <source>
        <dbReference type="ARBA" id="ARBA00001942"/>
    </source>
</evidence>
<evidence type="ECO:0000256" key="2">
    <source>
        <dbReference type="ARBA" id="ARBA00010312"/>
    </source>
</evidence>
<dbReference type="Pfam" id="PF01568">
    <property type="entry name" value="Molydop_binding"/>
    <property type="match status" value="1"/>
</dbReference>
<comment type="caution">
    <text evidence="10">The sequence shown here is derived from an EMBL/GenBank/DDBJ whole genome shotgun (WGS) entry which is preliminary data.</text>
</comment>
<dbReference type="GO" id="GO:0016491">
    <property type="term" value="F:oxidoreductase activity"/>
    <property type="evidence" value="ECO:0007669"/>
    <property type="project" value="UniProtKB-KW"/>
</dbReference>
<protein>
    <submittedName>
        <fullName evidence="10">Molybdopterin guanine dinucleotide-containing S/N-oxide reductase</fullName>
    </submittedName>
</protein>
<dbReference type="InterPro" id="IPR041460">
    <property type="entry name" value="Molybdopterin_N"/>
</dbReference>
<dbReference type="InterPro" id="IPR009010">
    <property type="entry name" value="Asp_de-COase-like_dom_sf"/>
</dbReference>
<evidence type="ECO:0000313" key="11">
    <source>
        <dbReference type="Proteomes" id="UP000612893"/>
    </source>
</evidence>
<evidence type="ECO:0000313" key="10">
    <source>
        <dbReference type="EMBL" id="MBJ7596596.1"/>
    </source>
</evidence>
<dbReference type="PANTHER" id="PTHR43742:SF10">
    <property type="entry name" value="TRIMETHYLAMINE-N-OXIDE REDUCTASE 2"/>
    <property type="match status" value="1"/>
</dbReference>
<dbReference type="Gene3D" id="3.40.228.10">
    <property type="entry name" value="Dimethylsulfoxide Reductase, domain 2"/>
    <property type="match status" value="1"/>
</dbReference>
<dbReference type="InterPro" id="IPR050612">
    <property type="entry name" value="Prok_Mopterin_Oxidored"/>
</dbReference>
<evidence type="ECO:0000256" key="3">
    <source>
        <dbReference type="ARBA" id="ARBA00022505"/>
    </source>
</evidence>
<keyword evidence="5" id="KW-0560">Oxidoreductase</keyword>
<dbReference type="EMBL" id="JAEKNR010000011">
    <property type="protein sequence ID" value="MBJ7596596.1"/>
    <property type="molecule type" value="Genomic_DNA"/>
</dbReference>
<evidence type="ECO:0000259" key="9">
    <source>
        <dbReference type="Pfam" id="PF18364"/>
    </source>
</evidence>
<feature type="domain" description="Molybdopterin dinucleotide-binding" evidence="8">
    <location>
        <begin position="630"/>
        <end position="744"/>
    </location>
</feature>
<dbReference type="CDD" id="cd02793">
    <property type="entry name" value="MopB_CT_DMSOR-BSOR-TMAOR"/>
    <property type="match status" value="1"/>
</dbReference>
<dbReference type="FunFam" id="2.40.40.20:FF:000009">
    <property type="entry name" value="Biotin sulfoxide reductase 2"/>
    <property type="match status" value="1"/>
</dbReference>
<feature type="region of interest" description="Disordered" evidence="6">
    <location>
        <begin position="644"/>
        <end position="670"/>
    </location>
</feature>
<evidence type="ECO:0000259" key="8">
    <source>
        <dbReference type="Pfam" id="PF01568"/>
    </source>
</evidence>
<evidence type="ECO:0000256" key="6">
    <source>
        <dbReference type="SAM" id="MobiDB-lite"/>
    </source>
</evidence>
<comment type="cofactor">
    <cofactor evidence="1">
        <name>Mo-bis(molybdopterin guanine dinucleotide)</name>
        <dbReference type="ChEBI" id="CHEBI:60539"/>
    </cofactor>
</comment>
<dbReference type="SUPFAM" id="SSF53706">
    <property type="entry name" value="Formate dehydrogenase/DMSO reductase, domains 1-3"/>
    <property type="match status" value="1"/>
</dbReference>
<gene>
    <name evidence="10" type="ORF">JF922_00710</name>
</gene>
<name>A0A934K576_9BACT</name>
<reference evidence="10" key="1">
    <citation type="submission" date="2020-10" db="EMBL/GenBank/DDBJ databases">
        <title>Ca. Dormibacterota MAGs.</title>
        <authorList>
            <person name="Montgomery K."/>
        </authorList>
    </citation>
    <scope>NUCLEOTIDE SEQUENCE [LARGE SCALE GENOMIC DNA]</scope>
    <source>
        <strain evidence="10">SC8812_S17_10</strain>
    </source>
</reference>
<feature type="domain" description="Molybdopterin oxidoreductase" evidence="7">
    <location>
        <begin position="58"/>
        <end position="513"/>
    </location>
</feature>
<feature type="compositionally biased region" description="Basic and acidic residues" evidence="6">
    <location>
        <begin position="657"/>
        <end position="670"/>
    </location>
</feature>
<dbReference type="AlphaFoldDB" id="A0A934K576"/>
<dbReference type="Pfam" id="PF18364">
    <property type="entry name" value="Molybdopterin_N"/>
    <property type="match status" value="1"/>
</dbReference>
<dbReference type="SUPFAM" id="SSF50692">
    <property type="entry name" value="ADC-like"/>
    <property type="match status" value="1"/>
</dbReference>
<accession>A0A934K576</accession>
<dbReference type="PANTHER" id="PTHR43742">
    <property type="entry name" value="TRIMETHYLAMINE-N-OXIDE REDUCTASE"/>
    <property type="match status" value="1"/>
</dbReference>
<dbReference type="RefSeq" id="WP_338198424.1">
    <property type="nucleotide sequence ID" value="NZ_JAEKNR010000011.1"/>
</dbReference>
<feature type="domain" description="Molybdopterin oxidoreductase N-terminal" evidence="9">
    <location>
        <begin position="15"/>
        <end position="50"/>
    </location>
</feature>
<feature type="compositionally biased region" description="Basic and acidic residues" evidence="6">
    <location>
        <begin position="774"/>
        <end position="785"/>
    </location>
</feature>
<organism evidence="10 11">
    <name type="scientific">Candidatus Nephthysia bennettiae</name>
    <dbReference type="NCBI Taxonomy" id="3127016"/>
    <lineage>
        <taxon>Bacteria</taxon>
        <taxon>Bacillati</taxon>
        <taxon>Candidatus Dormiibacterota</taxon>
        <taxon>Candidatus Dormibacteria</taxon>
        <taxon>Candidatus Dormibacterales</taxon>
        <taxon>Candidatus Dormibacteraceae</taxon>
        <taxon>Candidatus Nephthysia</taxon>
    </lineage>
</organism>